<feature type="region of interest" description="Disordered" evidence="1">
    <location>
        <begin position="75"/>
        <end position="130"/>
    </location>
</feature>
<sequence length="276" mass="29538">MSGTSSRTNSSGNAIQDIRNDPDVYMEIRPTRNSNACASCRKKKKRCEPGPQGPNTTCQRCSDYGLECKYEYAIGQQPDSPSPSVSASSPSPPPSHSLFQYNRRNPSARSGAGPSLPYRGDASANRSTTHNFLSPFNTSYLSPSHSGHLPPSTGRVDTSPLTNTHGALHQGNIYPNIGTNPFLSQGFTGPLATTATIPYLGSPSFAPQFGQQQVGNNSSGGLTHSYNGQGPMNFAQQTPSTTCGCTLESTCYLHRPPSAPTDTSDFGWTQNSYFQQ</sequence>
<dbReference type="PROSITE" id="PS50048">
    <property type="entry name" value="ZN2_CY6_FUNGAL_2"/>
    <property type="match status" value="1"/>
</dbReference>
<feature type="region of interest" description="Disordered" evidence="1">
    <location>
        <begin position="1"/>
        <end position="23"/>
    </location>
</feature>
<dbReference type="GO" id="GO:0000981">
    <property type="term" value="F:DNA-binding transcription factor activity, RNA polymerase II-specific"/>
    <property type="evidence" value="ECO:0007669"/>
    <property type="project" value="InterPro"/>
</dbReference>
<dbReference type="InParanoid" id="A0A0C3GGA6"/>
<dbReference type="SMART" id="SM00066">
    <property type="entry name" value="GAL4"/>
    <property type="match status" value="1"/>
</dbReference>
<name>A0A0C3GGA6_PILCF</name>
<feature type="compositionally biased region" description="Low complexity" evidence="1">
    <location>
        <begin position="78"/>
        <end position="89"/>
    </location>
</feature>
<dbReference type="SUPFAM" id="SSF57701">
    <property type="entry name" value="Zn2/Cys6 DNA-binding domain"/>
    <property type="match status" value="1"/>
</dbReference>
<evidence type="ECO:0000256" key="1">
    <source>
        <dbReference type="SAM" id="MobiDB-lite"/>
    </source>
</evidence>
<dbReference type="PROSITE" id="PS00463">
    <property type="entry name" value="ZN2_CY6_FUNGAL_1"/>
    <property type="match status" value="1"/>
</dbReference>
<accession>A0A0C3GGA6</accession>
<evidence type="ECO:0000259" key="2">
    <source>
        <dbReference type="PROSITE" id="PS50048"/>
    </source>
</evidence>
<dbReference type="HOGENOM" id="CLU_1008699_0_0_1"/>
<dbReference type="Pfam" id="PF00172">
    <property type="entry name" value="Zn_clus"/>
    <property type="match status" value="1"/>
</dbReference>
<dbReference type="GO" id="GO:0008270">
    <property type="term" value="F:zinc ion binding"/>
    <property type="evidence" value="ECO:0007669"/>
    <property type="project" value="InterPro"/>
</dbReference>
<feature type="domain" description="Zn(2)-C6 fungal-type" evidence="2">
    <location>
        <begin position="36"/>
        <end position="70"/>
    </location>
</feature>
<feature type="compositionally biased region" description="Polar residues" evidence="1">
    <location>
        <begin position="98"/>
        <end position="108"/>
    </location>
</feature>
<proteinExistence type="predicted"/>
<dbReference type="AlphaFoldDB" id="A0A0C3GGA6"/>
<dbReference type="CDD" id="cd00067">
    <property type="entry name" value="GAL4"/>
    <property type="match status" value="1"/>
</dbReference>
<feature type="region of interest" description="Disordered" evidence="1">
    <location>
        <begin position="39"/>
        <end position="61"/>
    </location>
</feature>
<dbReference type="Gene3D" id="4.10.240.10">
    <property type="entry name" value="Zn(2)-C6 fungal-type DNA-binding domain"/>
    <property type="match status" value="1"/>
</dbReference>
<protein>
    <recommendedName>
        <fullName evidence="2">Zn(2)-C6 fungal-type domain-containing protein</fullName>
    </recommendedName>
</protein>
<gene>
    <name evidence="3" type="ORF">PILCRDRAFT_811159</name>
</gene>
<evidence type="ECO:0000313" key="4">
    <source>
        <dbReference type="Proteomes" id="UP000054166"/>
    </source>
</evidence>
<organism evidence="3 4">
    <name type="scientific">Piloderma croceum (strain F 1598)</name>
    <dbReference type="NCBI Taxonomy" id="765440"/>
    <lineage>
        <taxon>Eukaryota</taxon>
        <taxon>Fungi</taxon>
        <taxon>Dikarya</taxon>
        <taxon>Basidiomycota</taxon>
        <taxon>Agaricomycotina</taxon>
        <taxon>Agaricomycetes</taxon>
        <taxon>Agaricomycetidae</taxon>
        <taxon>Atheliales</taxon>
        <taxon>Atheliaceae</taxon>
        <taxon>Piloderma</taxon>
    </lineage>
</organism>
<feature type="compositionally biased region" description="Low complexity" evidence="1">
    <location>
        <begin position="1"/>
        <end position="13"/>
    </location>
</feature>
<dbReference type="EMBL" id="KN832972">
    <property type="protein sequence ID" value="KIM90699.1"/>
    <property type="molecule type" value="Genomic_DNA"/>
</dbReference>
<evidence type="ECO:0000313" key="3">
    <source>
        <dbReference type="EMBL" id="KIM90699.1"/>
    </source>
</evidence>
<reference evidence="4" key="2">
    <citation type="submission" date="2015-01" db="EMBL/GenBank/DDBJ databases">
        <title>Evolutionary Origins and Diversification of the Mycorrhizal Mutualists.</title>
        <authorList>
            <consortium name="DOE Joint Genome Institute"/>
            <consortium name="Mycorrhizal Genomics Consortium"/>
            <person name="Kohler A."/>
            <person name="Kuo A."/>
            <person name="Nagy L.G."/>
            <person name="Floudas D."/>
            <person name="Copeland A."/>
            <person name="Barry K.W."/>
            <person name="Cichocki N."/>
            <person name="Veneault-Fourrey C."/>
            <person name="LaButti K."/>
            <person name="Lindquist E.A."/>
            <person name="Lipzen A."/>
            <person name="Lundell T."/>
            <person name="Morin E."/>
            <person name="Murat C."/>
            <person name="Riley R."/>
            <person name="Ohm R."/>
            <person name="Sun H."/>
            <person name="Tunlid A."/>
            <person name="Henrissat B."/>
            <person name="Grigoriev I.V."/>
            <person name="Hibbett D.S."/>
            <person name="Martin F."/>
        </authorList>
    </citation>
    <scope>NUCLEOTIDE SEQUENCE [LARGE SCALE GENOMIC DNA]</scope>
    <source>
        <strain evidence="4">F 1598</strain>
    </source>
</reference>
<dbReference type="InterPro" id="IPR036864">
    <property type="entry name" value="Zn2-C6_fun-type_DNA-bd_sf"/>
</dbReference>
<dbReference type="Proteomes" id="UP000054166">
    <property type="component" value="Unassembled WGS sequence"/>
</dbReference>
<dbReference type="InterPro" id="IPR001138">
    <property type="entry name" value="Zn2Cys6_DnaBD"/>
</dbReference>
<keyword evidence="4" id="KW-1185">Reference proteome</keyword>
<reference evidence="3 4" key="1">
    <citation type="submission" date="2014-04" db="EMBL/GenBank/DDBJ databases">
        <authorList>
            <consortium name="DOE Joint Genome Institute"/>
            <person name="Kuo A."/>
            <person name="Tarkka M."/>
            <person name="Buscot F."/>
            <person name="Kohler A."/>
            <person name="Nagy L.G."/>
            <person name="Floudas D."/>
            <person name="Copeland A."/>
            <person name="Barry K.W."/>
            <person name="Cichocki N."/>
            <person name="Veneault-Fourrey C."/>
            <person name="LaButti K."/>
            <person name="Lindquist E.A."/>
            <person name="Lipzen A."/>
            <person name="Lundell T."/>
            <person name="Morin E."/>
            <person name="Murat C."/>
            <person name="Sun H."/>
            <person name="Tunlid A."/>
            <person name="Henrissat B."/>
            <person name="Grigoriev I.V."/>
            <person name="Hibbett D.S."/>
            <person name="Martin F."/>
            <person name="Nordberg H.P."/>
            <person name="Cantor M.N."/>
            <person name="Hua S.X."/>
        </authorList>
    </citation>
    <scope>NUCLEOTIDE SEQUENCE [LARGE SCALE GENOMIC DNA]</scope>
    <source>
        <strain evidence="3 4">F 1598</strain>
    </source>
</reference>